<feature type="domain" description="Bacterial phospholipase C C-terminal" evidence="5">
    <location>
        <begin position="752"/>
        <end position="840"/>
    </location>
</feature>
<dbReference type="GO" id="GO:0034480">
    <property type="term" value="F:phosphatidylcholine phospholipase C activity"/>
    <property type="evidence" value="ECO:0007669"/>
    <property type="project" value="UniProtKB-EC"/>
</dbReference>
<reference evidence="6" key="2">
    <citation type="submission" date="2020-10" db="EMBL/GenBank/DDBJ databases">
        <title>Mucilaginibacter sp. nov., isolated from soil.</title>
        <authorList>
            <person name="Jeon C.O."/>
        </authorList>
    </citation>
    <scope>NUCLEOTIDE SEQUENCE</scope>
    <source>
        <strain evidence="6">R11</strain>
    </source>
</reference>
<dbReference type="AlphaFoldDB" id="A0A965ZJ20"/>
<dbReference type="PROSITE" id="PS51318">
    <property type="entry name" value="TAT"/>
    <property type="match status" value="1"/>
</dbReference>
<gene>
    <name evidence="6" type="ORF">GSY63_16780</name>
</gene>
<dbReference type="NCBIfam" id="TIGR03396">
    <property type="entry name" value="PC_PLC"/>
    <property type="match status" value="1"/>
</dbReference>
<dbReference type="Gene3D" id="3.40.720.10">
    <property type="entry name" value="Alkaline Phosphatase, subunit A"/>
    <property type="match status" value="2"/>
</dbReference>
<evidence type="ECO:0000256" key="1">
    <source>
        <dbReference type="ARBA" id="ARBA00009717"/>
    </source>
</evidence>
<dbReference type="InterPro" id="IPR017850">
    <property type="entry name" value="Alkaline_phosphatase_core_sf"/>
</dbReference>
<evidence type="ECO:0000313" key="6">
    <source>
        <dbReference type="EMBL" id="NCD71023.1"/>
    </source>
</evidence>
<accession>A0A965ZJ20</accession>
<dbReference type="GO" id="GO:0016042">
    <property type="term" value="P:lipid catabolic process"/>
    <property type="evidence" value="ECO:0007669"/>
    <property type="project" value="InterPro"/>
</dbReference>
<name>A0A965ZJ20_9SPHI</name>
<comment type="similarity">
    <text evidence="1">Belongs to the bacterial phospholipase C family.</text>
</comment>
<dbReference type="EC" id="3.1.4.3" evidence="2"/>
<comment type="caution">
    <text evidence="6">The sequence shown here is derived from an EMBL/GenBank/DDBJ whole genome shotgun (WGS) entry which is preliminary data.</text>
</comment>
<dbReference type="InterPro" id="IPR006311">
    <property type="entry name" value="TAT_signal"/>
</dbReference>
<reference evidence="6" key="1">
    <citation type="submission" date="2020-01" db="EMBL/GenBank/DDBJ databases">
        <authorList>
            <person name="Seo Y.L."/>
        </authorList>
    </citation>
    <scope>NUCLEOTIDE SEQUENCE</scope>
    <source>
        <strain evidence="6">R11</strain>
    </source>
</reference>
<dbReference type="PANTHER" id="PTHR31956">
    <property type="entry name" value="NON-SPECIFIC PHOSPHOLIPASE C4-RELATED"/>
    <property type="match status" value="1"/>
</dbReference>
<evidence type="ECO:0000256" key="2">
    <source>
        <dbReference type="ARBA" id="ARBA00012018"/>
    </source>
</evidence>
<proteinExistence type="inferred from homology"/>
<dbReference type="Proteomes" id="UP000638732">
    <property type="component" value="Unassembled WGS sequence"/>
</dbReference>
<feature type="domain" description="Bacterial phospholipase C C-terminal" evidence="5">
    <location>
        <begin position="637"/>
        <end position="741"/>
    </location>
</feature>
<evidence type="ECO:0000313" key="7">
    <source>
        <dbReference type="Proteomes" id="UP000638732"/>
    </source>
</evidence>
<dbReference type="InterPro" id="IPR007312">
    <property type="entry name" value="Phosphoesterase"/>
</dbReference>
<keyword evidence="3" id="KW-0378">Hydrolase</keyword>
<keyword evidence="4" id="KW-0175">Coiled coil</keyword>
<sequence>MDNRRDFIKKAALLSGATGLFNVLPTSIQKALAIDPQAGSTYLDAEHVVILMQENRSFDHCYGTLRGVRGYNDPRAIDLPNKNKVWLQSNDKGETYAPFHLDIKNTKATWMNSLPHSWSNQVNARNDGKFDQWLNVKQSGHKSYAHMPLTLGYHTREDIPFYYALADAFTVCDQNFCSSLTGTNPNRLYFWSGTIREEQHENSKANVWNDDMDYGTLNWKTYPERLEENGISWKCYQNEMSIDVGFKGEEDPWLSNFQDNPLEFFGQYNIQLHAKHIEQLKRQLTTLPDEIAAMQKQIDALSPGDAHIDHLQLQLRQKQLDLDNIKKNEHLLEPGQFEKLSQHQQNLHLKAFNTNQNDPHYHQLADLPYNDAGTERSMKAPKGDVLHQFREDVKNGTLPMVSWLTAPENFSDHPSAPWYGAWYVSEVMDILTQNPEVWKKTIFILTYDENDGYFDHVPPFTAPHSHKEGTGKVSEGIDTRVEYVTLEQEQARKDFPTHYDRECSIGLGFRVPMVIASPWSRGGWVNSEVFDHTSTLQFLEHFINKKAGKTIPETNISDWRRTICGNLTSTFRPHNGEKSADPEFVSKNAFLESIHKAQFKKLPSDYKLLTKDEIAQINHAPHLSPYMAKQEKGIRASCALPYQLYADGKLSADKKSFEITFASKDTVFGSETAGGPFNVYAPGKYVRIDNKNEFDNLRTWAYGVKPNDQLSDIWPLQEFEGSNYHLRTYGPNGFFREFKGNAADPAIETLVEYQTNLTNSKKLTGNIELKINNLNNKQAYTVEVIDNAYKTGSRKKVVVASASQPAQANFVLDLSKSFGWYDFSIKVQGHASFEKRYAGRVETGASSFSDPLMGGTIV</sequence>
<dbReference type="InterPro" id="IPR008475">
    <property type="entry name" value="PLipase_C_C"/>
</dbReference>
<dbReference type="Pfam" id="PF04185">
    <property type="entry name" value="Phosphoesterase"/>
    <property type="match status" value="2"/>
</dbReference>
<organism evidence="6 7">
    <name type="scientific">Mucilaginibacter agri</name>
    <dbReference type="NCBI Taxonomy" id="2695265"/>
    <lineage>
        <taxon>Bacteria</taxon>
        <taxon>Pseudomonadati</taxon>
        <taxon>Bacteroidota</taxon>
        <taxon>Sphingobacteriia</taxon>
        <taxon>Sphingobacteriales</taxon>
        <taxon>Sphingobacteriaceae</taxon>
        <taxon>Mucilaginibacter</taxon>
    </lineage>
</organism>
<keyword evidence="7" id="KW-1185">Reference proteome</keyword>
<evidence type="ECO:0000256" key="3">
    <source>
        <dbReference type="ARBA" id="ARBA00022801"/>
    </source>
</evidence>
<evidence type="ECO:0000256" key="4">
    <source>
        <dbReference type="SAM" id="Coils"/>
    </source>
</evidence>
<dbReference type="PANTHER" id="PTHR31956:SF1">
    <property type="entry name" value="NON-SPECIFIC PHOSPHOLIPASE C1"/>
    <property type="match status" value="1"/>
</dbReference>
<dbReference type="EMBL" id="WWEO01000044">
    <property type="protein sequence ID" value="NCD71023.1"/>
    <property type="molecule type" value="Genomic_DNA"/>
</dbReference>
<dbReference type="RefSeq" id="WP_166587003.1">
    <property type="nucleotide sequence ID" value="NZ_WWEO01000044.1"/>
</dbReference>
<protein>
    <recommendedName>
        <fullName evidence="2">phospholipase C</fullName>
        <ecNumber evidence="2">3.1.4.3</ecNumber>
    </recommendedName>
</protein>
<dbReference type="Pfam" id="PF05506">
    <property type="entry name" value="PLipase_C_C"/>
    <property type="match status" value="2"/>
</dbReference>
<dbReference type="InterPro" id="IPR017767">
    <property type="entry name" value="PC-PLC"/>
</dbReference>
<feature type="coiled-coil region" evidence="4">
    <location>
        <begin position="277"/>
        <end position="328"/>
    </location>
</feature>
<evidence type="ECO:0000259" key="5">
    <source>
        <dbReference type="Pfam" id="PF05506"/>
    </source>
</evidence>